<accession>A0ABT7MEA5</accession>
<dbReference type="InterPro" id="IPR027417">
    <property type="entry name" value="P-loop_NTPase"/>
</dbReference>
<comment type="caution">
    <text evidence="1">The sequence shown here is derived from an EMBL/GenBank/DDBJ whole genome shotgun (WGS) entry which is preliminary data.</text>
</comment>
<dbReference type="EMBL" id="JASVWF010000006">
    <property type="protein sequence ID" value="MDL5158991.1"/>
    <property type="molecule type" value="Genomic_DNA"/>
</dbReference>
<dbReference type="SUPFAM" id="SSF52540">
    <property type="entry name" value="P-loop containing nucleoside triphosphate hydrolases"/>
    <property type="match status" value="1"/>
</dbReference>
<dbReference type="RefSeq" id="WP_286055555.1">
    <property type="nucleotide sequence ID" value="NZ_JASVWF010000006.1"/>
</dbReference>
<evidence type="ECO:0000313" key="1">
    <source>
        <dbReference type="EMBL" id="MDL5158991.1"/>
    </source>
</evidence>
<keyword evidence="2" id="KW-1185">Reference proteome</keyword>
<sequence length="296" mass="33554">MPPIQPADDEQPTTTLWGGTSSGKSTFLWTLPLAAYEAGWMVIPVDDESRRFLDNANQSILRDQVLPTATRARRDIHWKLRRPGTRFRRTRTIDVRMTDRPGSEFQNPEPDLIEMLAGSDALVYLFDAQREFVHQDAVAFFGATMTALLSRMQHDLHPDGRLPHHLAVCVAKLDNVPMVHDARRGLWLTQDARPPFAPRVADVHARDFFEWLCRDRRARAASAIRNQILANFSPSRTHFYVTSAVGFHAPDGAVDLDDPDNLQVRGGQYVLRSTPRPVNVLEPLVDLQHAISRGRR</sequence>
<protein>
    <submittedName>
        <fullName evidence="1">Uncharacterized protein</fullName>
    </submittedName>
</protein>
<name>A0ABT7MEA5_9PSEU</name>
<evidence type="ECO:0000313" key="2">
    <source>
        <dbReference type="Proteomes" id="UP001231924"/>
    </source>
</evidence>
<reference evidence="1 2" key="1">
    <citation type="submission" date="2023-06" db="EMBL/GenBank/DDBJ databases">
        <title>Actinomycetospora Odt1-22.</title>
        <authorList>
            <person name="Supong K."/>
        </authorList>
    </citation>
    <scope>NUCLEOTIDE SEQUENCE [LARGE SCALE GENOMIC DNA]</scope>
    <source>
        <strain evidence="1 2">Odt1-22</strain>
    </source>
</reference>
<dbReference type="Proteomes" id="UP001231924">
    <property type="component" value="Unassembled WGS sequence"/>
</dbReference>
<proteinExistence type="predicted"/>
<organism evidence="1 2">
    <name type="scientific">Actinomycetospora termitidis</name>
    <dbReference type="NCBI Taxonomy" id="3053470"/>
    <lineage>
        <taxon>Bacteria</taxon>
        <taxon>Bacillati</taxon>
        <taxon>Actinomycetota</taxon>
        <taxon>Actinomycetes</taxon>
        <taxon>Pseudonocardiales</taxon>
        <taxon>Pseudonocardiaceae</taxon>
        <taxon>Actinomycetospora</taxon>
    </lineage>
</organism>
<gene>
    <name evidence="1" type="ORF">QRT03_23690</name>
</gene>